<name>A0A9J6PEU3_9PROT</name>
<dbReference type="CDD" id="cd06470">
    <property type="entry name" value="ACD_IbpA-B_like"/>
    <property type="match status" value="1"/>
</dbReference>
<sequence length="135" mass="15214">MSLFSSPQLLGFDHVERMLEQLSKSGGESYPPYNIEQLGEDRLRITLAVAGFRLEELSITLKDKHLVIAGKQTEDVDRVYLHRGIAARQFQRSFLLADGIEVEGARMADGLLHIELRRPQTQEVVREIKITPAGS</sequence>
<comment type="similarity">
    <text evidence="2 3">Belongs to the small heat shock protein (HSP20) family.</text>
</comment>
<dbReference type="Pfam" id="PF00011">
    <property type="entry name" value="HSP20"/>
    <property type="match status" value="1"/>
</dbReference>
<dbReference type="Proteomes" id="UP001055804">
    <property type="component" value="Unassembled WGS sequence"/>
</dbReference>
<comment type="caution">
    <text evidence="5">The sequence shown here is derived from an EMBL/GenBank/DDBJ whole genome shotgun (WGS) entry which is preliminary data.</text>
</comment>
<keyword evidence="6" id="KW-1185">Reference proteome</keyword>
<keyword evidence="1" id="KW-0346">Stress response</keyword>
<dbReference type="InterPro" id="IPR002068">
    <property type="entry name" value="A-crystallin/Hsp20_dom"/>
</dbReference>
<dbReference type="InterPro" id="IPR008978">
    <property type="entry name" value="HSP20-like_chaperone"/>
</dbReference>
<evidence type="ECO:0000313" key="6">
    <source>
        <dbReference type="Proteomes" id="UP001055804"/>
    </source>
</evidence>
<gene>
    <name evidence="5" type="ORF">NJQ99_12370</name>
</gene>
<dbReference type="AlphaFoldDB" id="A0A9J6PEU3"/>
<dbReference type="EMBL" id="JAMZFT010000002">
    <property type="protein sequence ID" value="MCP1337209.1"/>
    <property type="molecule type" value="Genomic_DNA"/>
</dbReference>
<protein>
    <submittedName>
        <fullName evidence="5">Hsp20 family protein</fullName>
    </submittedName>
</protein>
<evidence type="ECO:0000256" key="1">
    <source>
        <dbReference type="ARBA" id="ARBA00023016"/>
    </source>
</evidence>
<evidence type="ECO:0000313" key="5">
    <source>
        <dbReference type="EMBL" id="MCP1337209.1"/>
    </source>
</evidence>
<evidence type="ECO:0000256" key="3">
    <source>
        <dbReference type="RuleBase" id="RU003616"/>
    </source>
</evidence>
<organism evidence="5 6">
    <name type="scientific">Futiania mangrovi</name>
    <dbReference type="NCBI Taxonomy" id="2959716"/>
    <lineage>
        <taxon>Bacteria</taxon>
        <taxon>Pseudomonadati</taxon>
        <taxon>Pseudomonadota</taxon>
        <taxon>Alphaproteobacteria</taxon>
        <taxon>Futianiales</taxon>
        <taxon>Futianiaceae</taxon>
        <taxon>Futiania</taxon>
    </lineage>
</organism>
<dbReference type="PROSITE" id="PS01031">
    <property type="entry name" value="SHSP"/>
    <property type="match status" value="1"/>
</dbReference>
<dbReference type="RefSeq" id="WP_269333138.1">
    <property type="nucleotide sequence ID" value="NZ_JAMZFT010000002.1"/>
</dbReference>
<evidence type="ECO:0000259" key="4">
    <source>
        <dbReference type="PROSITE" id="PS01031"/>
    </source>
</evidence>
<evidence type="ECO:0000256" key="2">
    <source>
        <dbReference type="PROSITE-ProRule" id="PRU00285"/>
    </source>
</evidence>
<accession>A0A9J6PEU3</accession>
<reference evidence="5" key="1">
    <citation type="submission" date="2022-06" db="EMBL/GenBank/DDBJ databases">
        <title>Isolation and Genomics of Futiania mangrovii gen. nov., sp. nov., a Rare and Metabolically-versatile member in the Class Alphaproteobacteria.</title>
        <authorList>
            <person name="Liu L."/>
            <person name="Huang W.-C."/>
            <person name="Pan J."/>
            <person name="Li J."/>
            <person name="Huang Y."/>
            <person name="Du H."/>
            <person name="Liu Y."/>
            <person name="Li M."/>
        </authorList>
    </citation>
    <scope>NUCLEOTIDE SEQUENCE</scope>
    <source>
        <strain evidence="5">FT118</strain>
    </source>
</reference>
<dbReference type="InterPro" id="IPR037913">
    <property type="entry name" value="ACD_IbpA/B"/>
</dbReference>
<dbReference type="Gene3D" id="2.60.40.790">
    <property type="match status" value="1"/>
</dbReference>
<proteinExistence type="inferred from homology"/>
<dbReference type="PANTHER" id="PTHR47062:SF1">
    <property type="entry name" value="SMALL HEAT SHOCK PROTEIN IBPA"/>
    <property type="match status" value="1"/>
</dbReference>
<dbReference type="SUPFAM" id="SSF49764">
    <property type="entry name" value="HSP20-like chaperones"/>
    <property type="match status" value="1"/>
</dbReference>
<feature type="domain" description="SHSP" evidence="4">
    <location>
        <begin position="24"/>
        <end position="133"/>
    </location>
</feature>
<dbReference type="PANTHER" id="PTHR47062">
    <property type="match status" value="1"/>
</dbReference>